<evidence type="ECO:0008006" key="4">
    <source>
        <dbReference type="Google" id="ProtNLM"/>
    </source>
</evidence>
<dbReference type="PROSITE" id="PS51257">
    <property type="entry name" value="PROKAR_LIPOPROTEIN"/>
    <property type="match status" value="1"/>
</dbReference>
<protein>
    <recommendedName>
        <fullName evidence="4">DUF1735 domain-containing protein</fullName>
    </recommendedName>
</protein>
<keyword evidence="1" id="KW-0732">Signal</keyword>
<evidence type="ECO:0000313" key="2">
    <source>
        <dbReference type="EMBL" id="GAA3972847.1"/>
    </source>
</evidence>
<gene>
    <name evidence="2" type="ORF">GCM10022246_26450</name>
</gene>
<evidence type="ECO:0000256" key="1">
    <source>
        <dbReference type="SAM" id="SignalP"/>
    </source>
</evidence>
<dbReference type="Gene3D" id="2.60.40.1740">
    <property type="entry name" value="hypothetical protein (bacova_03559)"/>
    <property type="match status" value="1"/>
</dbReference>
<keyword evidence="3" id="KW-1185">Reference proteome</keyword>
<accession>A0ABP7PX44</accession>
<dbReference type="Proteomes" id="UP001501081">
    <property type="component" value="Unassembled WGS sequence"/>
</dbReference>
<dbReference type="EMBL" id="BAABAK010000015">
    <property type="protein sequence ID" value="GAA3972847.1"/>
    <property type="molecule type" value="Genomic_DNA"/>
</dbReference>
<feature type="signal peptide" evidence="1">
    <location>
        <begin position="1"/>
        <end position="27"/>
    </location>
</feature>
<name>A0ABP7PX44_9SPHI</name>
<dbReference type="RefSeq" id="WP_344767793.1">
    <property type="nucleotide sequence ID" value="NZ_BAABAK010000015.1"/>
</dbReference>
<reference evidence="3" key="1">
    <citation type="journal article" date="2019" name="Int. J. Syst. Evol. Microbiol.">
        <title>The Global Catalogue of Microorganisms (GCM) 10K type strain sequencing project: providing services to taxonomists for standard genome sequencing and annotation.</title>
        <authorList>
            <consortium name="The Broad Institute Genomics Platform"/>
            <consortium name="The Broad Institute Genome Sequencing Center for Infectious Disease"/>
            <person name="Wu L."/>
            <person name="Ma J."/>
        </authorList>
    </citation>
    <scope>NUCLEOTIDE SEQUENCE [LARGE SCALE GENOMIC DNA]</scope>
    <source>
        <strain evidence="3">JCM 17338</strain>
    </source>
</reference>
<sequence>MKKIFYNSAILLALCAVALLFSCEKNDQDLDYGDAKIYMPQGLSSNLNYLVPKGLDSASRNYTLDTKNNQLKVILGVARSGKTTDEGYSVNISTRADTINTLIASNLLTNTVLLPDGLYRLPGSISVPEGQSAGTFLLSIDAAQLKSGYSGKKVALAVAISSPSKFSLSAVNNKVIVIIDVNALKL</sequence>
<comment type="caution">
    <text evidence="2">The sequence shown here is derived from an EMBL/GenBank/DDBJ whole genome shotgun (WGS) entry which is preliminary data.</text>
</comment>
<evidence type="ECO:0000313" key="3">
    <source>
        <dbReference type="Proteomes" id="UP001501081"/>
    </source>
</evidence>
<feature type="chain" id="PRO_5047516138" description="DUF1735 domain-containing protein" evidence="1">
    <location>
        <begin position="28"/>
        <end position="186"/>
    </location>
</feature>
<proteinExistence type="predicted"/>
<organism evidence="2 3">
    <name type="scientific">Pedobacter ginsengiterrae</name>
    <dbReference type="NCBI Taxonomy" id="871696"/>
    <lineage>
        <taxon>Bacteria</taxon>
        <taxon>Pseudomonadati</taxon>
        <taxon>Bacteroidota</taxon>
        <taxon>Sphingobacteriia</taxon>
        <taxon>Sphingobacteriales</taxon>
        <taxon>Sphingobacteriaceae</taxon>
        <taxon>Pedobacter</taxon>
    </lineage>
</organism>